<name>A0A3N6SKA2_9GAMM</name>
<evidence type="ECO:0000313" key="2">
    <source>
        <dbReference type="Proteomes" id="UP000279457"/>
    </source>
</evidence>
<evidence type="ECO:0000313" key="1">
    <source>
        <dbReference type="EMBL" id="RQM38056.1"/>
    </source>
</evidence>
<dbReference type="AlphaFoldDB" id="A0A3N6SKA2"/>
<dbReference type="EMBL" id="RHHM01000008">
    <property type="protein sequence ID" value="RQM38056.1"/>
    <property type="molecule type" value="Genomic_DNA"/>
</dbReference>
<accession>A0A3N6SKA2</accession>
<keyword evidence="2" id="KW-1185">Reference proteome</keyword>
<sequence length="41" mass="4791">MGIGLLKPVVFLSFLIAFFKSQYIQHNFHSATYILCNDYFC</sequence>
<reference evidence="1 2" key="1">
    <citation type="submission" date="2018-10" db="EMBL/GenBank/DDBJ databases">
        <title>Draft genome sequence for the type isolate of Erwinia psidii, agent causal of bacterial blight in guava (Psidium guajava) and wilt and die-back of Eucalyptus spp.</title>
        <authorList>
            <person name="Hermenegildo P.S."/>
            <person name="Santos S.A."/>
            <person name="Guimaraes L.M.S."/>
            <person name="Vidigal P.M.P."/>
            <person name="Pereira I.C."/>
            <person name="Badel J.L."/>
            <person name="Alfenas-Zerbini P."/>
            <person name="Ferreira M.A.S.V."/>
            <person name="Alfenas A.C."/>
        </authorList>
    </citation>
    <scope>NUCLEOTIDE SEQUENCE [LARGE SCALE GENOMIC DNA]</scope>
    <source>
        <strain evidence="1 2">IBSBF 435</strain>
    </source>
</reference>
<protein>
    <submittedName>
        <fullName evidence="1">DUF1240 domain-containing protein</fullName>
    </submittedName>
</protein>
<proteinExistence type="predicted"/>
<organism evidence="1 2">
    <name type="scientific">Erwinia psidii</name>
    <dbReference type="NCBI Taxonomy" id="69224"/>
    <lineage>
        <taxon>Bacteria</taxon>
        <taxon>Pseudomonadati</taxon>
        <taxon>Pseudomonadota</taxon>
        <taxon>Gammaproteobacteria</taxon>
        <taxon>Enterobacterales</taxon>
        <taxon>Erwiniaceae</taxon>
        <taxon>Erwinia</taxon>
    </lineage>
</organism>
<dbReference type="Proteomes" id="UP000279457">
    <property type="component" value="Unassembled WGS sequence"/>
</dbReference>
<gene>
    <name evidence="1" type="ORF">EB241_12320</name>
</gene>
<comment type="caution">
    <text evidence="1">The sequence shown here is derived from an EMBL/GenBank/DDBJ whole genome shotgun (WGS) entry which is preliminary data.</text>
</comment>